<evidence type="ECO:0000313" key="1">
    <source>
        <dbReference type="EMBL" id="PTQ33055.1"/>
    </source>
</evidence>
<gene>
    <name evidence="1" type="ORF">MARPO_0092s0025</name>
</gene>
<dbReference type="Proteomes" id="UP000244005">
    <property type="component" value="Unassembled WGS sequence"/>
</dbReference>
<dbReference type="EMBL" id="KZ772764">
    <property type="protein sequence ID" value="PTQ33055.1"/>
    <property type="molecule type" value="Genomic_DNA"/>
</dbReference>
<keyword evidence="2" id="KW-1185">Reference proteome</keyword>
<accession>A0A2R6WGR6</accession>
<evidence type="ECO:0000313" key="2">
    <source>
        <dbReference type="Proteomes" id="UP000244005"/>
    </source>
</evidence>
<proteinExistence type="predicted"/>
<protein>
    <submittedName>
        <fullName evidence="1">Uncharacterized protein</fullName>
    </submittedName>
</protein>
<name>A0A2R6WGR6_MARPO</name>
<sequence>MPRVFGASAARNSLALCFLGLGPAFWSVAFSSSAPVRAFRSWEVILPCCSDLPSLQPFSISRVVPLLDTISGDDRMGNSCLGTRDDSGDLRLWKVGTSFGASFHLRRRLGLRNTSVWSMPWDL</sequence>
<reference evidence="2" key="1">
    <citation type="journal article" date="2017" name="Cell">
        <title>Insights into land plant evolution garnered from the Marchantia polymorpha genome.</title>
        <authorList>
            <person name="Bowman J.L."/>
            <person name="Kohchi T."/>
            <person name="Yamato K.T."/>
            <person name="Jenkins J."/>
            <person name="Shu S."/>
            <person name="Ishizaki K."/>
            <person name="Yamaoka S."/>
            <person name="Nishihama R."/>
            <person name="Nakamura Y."/>
            <person name="Berger F."/>
            <person name="Adam C."/>
            <person name="Aki S.S."/>
            <person name="Althoff F."/>
            <person name="Araki T."/>
            <person name="Arteaga-Vazquez M.A."/>
            <person name="Balasubrmanian S."/>
            <person name="Barry K."/>
            <person name="Bauer D."/>
            <person name="Boehm C.R."/>
            <person name="Briginshaw L."/>
            <person name="Caballero-Perez J."/>
            <person name="Catarino B."/>
            <person name="Chen F."/>
            <person name="Chiyoda S."/>
            <person name="Chovatia M."/>
            <person name="Davies K.M."/>
            <person name="Delmans M."/>
            <person name="Demura T."/>
            <person name="Dierschke T."/>
            <person name="Dolan L."/>
            <person name="Dorantes-Acosta A.E."/>
            <person name="Eklund D.M."/>
            <person name="Florent S.N."/>
            <person name="Flores-Sandoval E."/>
            <person name="Fujiyama A."/>
            <person name="Fukuzawa H."/>
            <person name="Galik B."/>
            <person name="Grimanelli D."/>
            <person name="Grimwood J."/>
            <person name="Grossniklaus U."/>
            <person name="Hamada T."/>
            <person name="Haseloff J."/>
            <person name="Hetherington A.J."/>
            <person name="Higo A."/>
            <person name="Hirakawa Y."/>
            <person name="Hundley H.N."/>
            <person name="Ikeda Y."/>
            <person name="Inoue K."/>
            <person name="Inoue S.I."/>
            <person name="Ishida S."/>
            <person name="Jia Q."/>
            <person name="Kakita M."/>
            <person name="Kanazawa T."/>
            <person name="Kawai Y."/>
            <person name="Kawashima T."/>
            <person name="Kennedy M."/>
            <person name="Kinose K."/>
            <person name="Kinoshita T."/>
            <person name="Kohara Y."/>
            <person name="Koide E."/>
            <person name="Komatsu K."/>
            <person name="Kopischke S."/>
            <person name="Kubo M."/>
            <person name="Kyozuka J."/>
            <person name="Lagercrantz U."/>
            <person name="Lin S.S."/>
            <person name="Lindquist E."/>
            <person name="Lipzen A.M."/>
            <person name="Lu C.W."/>
            <person name="De Luna E."/>
            <person name="Martienssen R.A."/>
            <person name="Minamino N."/>
            <person name="Mizutani M."/>
            <person name="Mizutani M."/>
            <person name="Mochizuki N."/>
            <person name="Monte I."/>
            <person name="Mosher R."/>
            <person name="Nagasaki H."/>
            <person name="Nakagami H."/>
            <person name="Naramoto S."/>
            <person name="Nishitani K."/>
            <person name="Ohtani M."/>
            <person name="Okamoto T."/>
            <person name="Okumura M."/>
            <person name="Phillips J."/>
            <person name="Pollak B."/>
            <person name="Reinders A."/>
            <person name="Rovekamp M."/>
            <person name="Sano R."/>
            <person name="Sawa S."/>
            <person name="Schmid M.W."/>
            <person name="Shirakawa M."/>
            <person name="Solano R."/>
            <person name="Spunde A."/>
            <person name="Suetsugu N."/>
            <person name="Sugano S."/>
            <person name="Sugiyama A."/>
            <person name="Sun R."/>
            <person name="Suzuki Y."/>
            <person name="Takenaka M."/>
            <person name="Takezawa D."/>
            <person name="Tomogane H."/>
            <person name="Tsuzuki M."/>
            <person name="Ueda T."/>
            <person name="Umeda M."/>
            <person name="Ward J.M."/>
            <person name="Watanabe Y."/>
            <person name="Yazaki K."/>
            <person name="Yokoyama R."/>
            <person name="Yoshitake Y."/>
            <person name="Yotsui I."/>
            <person name="Zachgo S."/>
            <person name="Schmutz J."/>
        </authorList>
    </citation>
    <scope>NUCLEOTIDE SEQUENCE [LARGE SCALE GENOMIC DNA]</scope>
    <source>
        <strain evidence="2">Tak-1</strain>
    </source>
</reference>
<dbReference type="AlphaFoldDB" id="A0A2R6WGR6"/>
<organism evidence="1 2">
    <name type="scientific">Marchantia polymorpha</name>
    <name type="common">Common liverwort</name>
    <name type="synonym">Marchantia aquatica</name>
    <dbReference type="NCBI Taxonomy" id="3197"/>
    <lineage>
        <taxon>Eukaryota</taxon>
        <taxon>Viridiplantae</taxon>
        <taxon>Streptophyta</taxon>
        <taxon>Embryophyta</taxon>
        <taxon>Marchantiophyta</taxon>
        <taxon>Marchantiopsida</taxon>
        <taxon>Marchantiidae</taxon>
        <taxon>Marchantiales</taxon>
        <taxon>Marchantiaceae</taxon>
        <taxon>Marchantia</taxon>
    </lineage>
</organism>